<accession>A0A105VK65</accession>
<name>A0A105VK65_9BURK</name>
<evidence type="ECO:0000256" key="1">
    <source>
        <dbReference type="SAM" id="MobiDB-lite"/>
    </source>
</evidence>
<organism evidence="2 3">
    <name type="scientific">Burkholderia territorii</name>
    <dbReference type="NCBI Taxonomy" id="1503055"/>
    <lineage>
        <taxon>Bacteria</taxon>
        <taxon>Pseudomonadati</taxon>
        <taxon>Pseudomonadota</taxon>
        <taxon>Betaproteobacteria</taxon>
        <taxon>Burkholderiales</taxon>
        <taxon>Burkholderiaceae</taxon>
        <taxon>Burkholderia</taxon>
        <taxon>Burkholderia cepacia complex</taxon>
    </lineage>
</organism>
<protein>
    <submittedName>
        <fullName evidence="2">Uncharacterized protein</fullName>
    </submittedName>
</protein>
<evidence type="ECO:0000313" key="2">
    <source>
        <dbReference type="EMBL" id="KVV49285.1"/>
    </source>
</evidence>
<feature type="region of interest" description="Disordered" evidence="1">
    <location>
        <begin position="84"/>
        <end position="124"/>
    </location>
</feature>
<dbReference type="Proteomes" id="UP000062317">
    <property type="component" value="Unassembled WGS sequence"/>
</dbReference>
<comment type="caution">
    <text evidence="2">The sequence shown here is derived from an EMBL/GenBank/DDBJ whole genome shotgun (WGS) entry which is preliminary data.</text>
</comment>
<dbReference type="AlphaFoldDB" id="A0A105VK65"/>
<gene>
    <name evidence="2" type="ORF">WT27_02375</name>
</gene>
<proteinExistence type="predicted"/>
<dbReference type="EMBL" id="LPEQ01000056">
    <property type="protein sequence ID" value="KVV49285.1"/>
    <property type="molecule type" value="Genomic_DNA"/>
</dbReference>
<evidence type="ECO:0000313" key="3">
    <source>
        <dbReference type="Proteomes" id="UP000062317"/>
    </source>
</evidence>
<keyword evidence="3" id="KW-1185">Reference proteome</keyword>
<sequence>MPRVRATDITTSRAAPRCGRLAGAMRIRAKVPKPAHREIDGVRRADDFAGVVLSRQQAGNGRHRRRASLQAGCTVVGRTVARRLQMSRRARRDCVGDDDPLPSTTADDTRRAGVRPVHWMETSA</sequence>
<reference evidence="2 3" key="1">
    <citation type="submission" date="2015-11" db="EMBL/GenBank/DDBJ databases">
        <title>Expanding the genomic diversity of Burkholderia species for the development of highly accurate diagnostics.</title>
        <authorList>
            <person name="Sahl J."/>
            <person name="Keim P."/>
            <person name="Wagner D."/>
        </authorList>
    </citation>
    <scope>NUCLEOTIDE SEQUENCE [LARGE SCALE GENOMIC DNA]</scope>
    <source>
        <strain evidence="2 3">MSMB1301WGS</strain>
    </source>
</reference>